<dbReference type="RefSeq" id="WP_163945394.1">
    <property type="nucleotide sequence ID" value="NZ_JAAHBU010000158.1"/>
</dbReference>
<proteinExistence type="predicted"/>
<feature type="coiled-coil region" evidence="2">
    <location>
        <begin position="80"/>
        <end position="107"/>
    </location>
</feature>
<dbReference type="InterPro" id="IPR000551">
    <property type="entry name" value="MerR-type_HTH_dom"/>
</dbReference>
<evidence type="ECO:0000313" key="7">
    <source>
        <dbReference type="Proteomes" id="UP000482634"/>
    </source>
</evidence>
<dbReference type="SMART" id="SM00422">
    <property type="entry name" value="HTH_MERR"/>
    <property type="match status" value="1"/>
</dbReference>
<dbReference type="GO" id="GO:0003700">
    <property type="term" value="F:DNA-binding transcription factor activity"/>
    <property type="evidence" value="ECO:0007669"/>
    <property type="project" value="InterPro"/>
</dbReference>
<feature type="domain" description="HTH merR-type" evidence="3">
    <location>
        <begin position="1"/>
        <end position="68"/>
    </location>
</feature>
<evidence type="ECO:0000313" key="5">
    <source>
        <dbReference type="EMBL" id="NER64582.1"/>
    </source>
</evidence>
<dbReference type="GO" id="GO:0003677">
    <property type="term" value="F:DNA binding"/>
    <property type="evidence" value="ECO:0007669"/>
    <property type="project" value="UniProtKB-KW"/>
</dbReference>
<comment type="caution">
    <text evidence="5">The sequence shown here is derived from an EMBL/GenBank/DDBJ whole genome shotgun (WGS) entry which is preliminary data.</text>
</comment>
<dbReference type="PROSITE" id="PS00552">
    <property type="entry name" value="HTH_MERR_1"/>
    <property type="match status" value="1"/>
</dbReference>
<dbReference type="EMBL" id="JAAHBU010000158">
    <property type="protein sequence ID" value="NER64582.1"/>
    <property type="molecule type" value="Genomic_DNA"/>
</dbReference>
<accession>A0A6B3NME9</accession>
<dbReference type="Proteomes" id="UP000480410">
    <property type="component" value="Unassembled WGS sequence"/>
</dbReference>
<dbReference type="InterPro" id="IPR009061">
    <property type="entry name" value="DNA-bd_dom_put_sf"/>
</dbReference>
<keyword evidence="7" id="KW-1185">Reference proteome</keyword>
<organism evidence="5 7">
    <name type="scientific">Pseudomonas brassicae</name>
    <dbReference type="NCBI Taxonomy" id="2708063"/>
    <lineage>
        <taxon>Bacteria</taxon>
        <taxon>Pseudomonadati</taxon>
        <taxon>Pseudomonadota</taxon>
        <taxon>Gammaproteobacteria</taxon>
        <taxon>Pseudomonadales</taxon>
        <taxon>Pseudomonadaceae</taxon>
        <taxon>Pseudomonas</taxon>
    </lineage>
</organism>
<dbReference type="PROSITE" id="PS50937">
    <property type="entry name" value="HTH_MERR_2"/>
    <property type="match status" value="1"/>
</dbReference>
<protein>
    <submittedName>
        <fullName evidence="5">MerR family DNA-binding transcriptional regulator</fullName>
    </submittedName>
</protein>
<evidence type="ECO:0000256" key="1">
    <source>
        <dbReference type="ARBA" id="ARBA00023125"/>
    </source>
</evidence>
<dbReference type="PANTHER" id="PTHR30204">
    <property type="entry name" value="REDOX-CYCLING DRUG-SENSING TRANSCRIPTIONAL ACTIVATOR SOXR"/>
    <property type="match status" value="1"/>
</dbReference>
<dbReference type="Pfam" id="PF13411">
    <property type="entry name" value="MerR_1"/>
    <property type="match status" value="1"/>
</dbReference>
<dbReference type="EMBL" id="JAAHBV010000012">
    <property type="protein sequence ID" value="NER58892.1"/>
    <property type="molecule type" value="Genomic_DNA"/>
</dbReference>
<gene>
    <name evidence="4" type="ORF">G3435_00725</name>
    <name evidence="5" type="ORF">G3436_12680</name>
</gene>
<evidence type="ECO:0000256" key="2">
    <source>
        <dbReference type="SAM" id="Coils"/>
    </source>
</evidence>
<name>A0A6B3NME9_9PSED</name>
<accession>A0A6M0CNK5</accession>
<evidence type="ECO:0000259" key="3">
    <source>
        <dbReference type="PROSITE" id="PS50937"/>
    </source>
</evidence>
<keyword evidence="1 5" id="KW-0238">DNA-binding</keyword>
<reference evidence="6 7" key="1">
    <citation type="submission" date="2020-02" db="EMBL/GenBank/DDBJ databases">
        <title>Broccoli isolated Pseudomonas sp.</title>
        <authorList>
            <person name="Fujikawa T."/>
            <person name="Sawada H."/>
        </authorList>
    </citation>
    <scope>NUCLEOTIDE SEQUENCE [LARGE SCALE GENOMIC DNA]</scope>
    <source>
        <strain evidence="5 7">MAFF212427</strain>
        <strain evidence="4 6">MAFF212428</strain>
    </source>
</reference>
<dbReference type="AlphaFoldDB" id="A0A6B3NME9"/>
<dbReference type="SUPFAM" id="SSF46955">
    <property type="entry name" value="Putative DNA-binding domain"/>
    <property type="match status" value="1"/>
</dbReference>
<sequence>MRIGQLAQACDVSRDTLRFYEERGLIRAARSANGYRDYPQHSVQLVLFIRTAQRLGFSLGEIGQSVAQLWGASDPDDAVARLLEDKLALVEARIEELGQLRHELQRRLLQTCPLRASAPTPLQGELA</sequence>
<dbReference type="Gene3D" id="1.10.1660.10">
    <property type="match status" value="1"/>
</dbReference>
<dbReference type="PRINTS" id="PR00040">
    <property type="entry name" value="HTHMERR"/>
</dbReference>
<dbReference type="InterPro" id="IPR047057">
    <property type="entry name" value="MerR_fam"/>
</dbReference>
<evidence type="ECO:0000313" key="4">
    <source>
        <dbReference type="EMBL" id="NER58892.1"/>
    </source>
</evidence>
<evidence type="ECO:0000313" key="6">
    <source>
        <dbReference type="Proteomes" id="UP000480410"/>
    </source>
</evidence>
<dbReference type="Proteomes" id="UP000482634">
    <property type="component" value="Unassembled WGS sequence"/>
</dbReference>
<dbReference type="PANTHER" id="PTHR30204:SF92">
    <property type="entry name" value="HTH-TYPE TRANSCRIPTIONAL REGULATOR ZNTR"/>
    <property type="match status" value="1"/>
</dbReference>
<keyword evidence="2" id="KW-0175">Coiled coil</keyword>